<dbReference type="InterPro" id="IPR040693">
    <property type="entry name" value="UGGT_TRXL_1"/>
</dbReference>
<dbReference type="Pfam" id="PF18400">
    <property type="entry name" value="Thioredoxin_12"/>
    <property type="match status" value="1"/>
</dbReference>
<dbReference type="STRING" id="33097.A0A150G8W7"/>
<dbReference type="OrthoDB" id="27683at2759"/>
<dbReference type="InterPro" id="IPR009448">
    <property type="entry name" value="UDP-g_GGtrans"/>
</dbReference>
<organism evidence="2 3">
    <name type="scientific">Gonium pectorale</name>
    <name type="common">Green alga</name>
    <dbReference type="NCBI Taxonomy" id="33097"/>
    <lineage>
        <taxon>Eukaryota</taxon>
        <taxon>Viridiplantae</taxon>
        <taxon>Chlorophyta</taxon>
        <taxon>core chlorophytes</taxon>
        <taxon>Chlorophyceae</taxon>
        <taxon>CS clade</taxon>
        <taxon>Chlamydomonadales</taxon>
        <taxon>Volvocaceae</taxon>
        <taxon>Gonium</taxon>
    </lineage>
</organism>
<keyword evidence="3" id="KW-1185">Reference proteome</keyword>
<evidence type="ECO:0000259" key="1">
    <source>
        <dbReference type="Pfam" id="PF18400"/>
    </source>
</evidence>
<dbReference type="GO" id="GO:0003980">
    <property type="term" value="F:UDP-glucose:glycoprotein glucosyltransferase activity"/>
    <property type="evidence" value="ECO:0007669"/>
    <property type="project" value="InterPro"/>
</dbReference>
<dbReference type="Proteomes" id="UP000075714">
    <property type="component" value="Unassembled WGS sequence"/>
</dbReference>
<comment type="caution">
    <text evidence="2">The sequence shown here is derived from an EMBL/GenBank/DDBJ whole genome shotgun (WGS) entry which is preliminary data.</text>
</comment>
<evidence type="ECO:0000313" key="2">
    <source>
        <dbReference type="EMBL" id="KXZ46287.1"/>
    </source>
</evidence>
<sequence>MRQYLAEEDPSLVWPFLDRLSDLSSVAAGEQAGDEECWRSITAAATQLVTPGVGKLLPLVLASRQYAAKLQMVRQLAEQLHREDMDQGACCFVSVDGRVAATPLLLMDLLAEKPAAGAGEELFSFDHVYRGAGSSSTSKKKKKAVHTAILYGSPGLPCFAPFHRLLRADAKKLVYAFRPLLLSQCEPYSGCARTGAGGTLLLPGWGVEAALKNTEYSAVDDKEAARQRELAAQKAAAAGDSGDGDDPAALFGSGEAAVVKGFRLDVLAGRRPDLRQELLTFRDQLAAGDDEEGADIKTRQTD</sequence>
<dbReference type="PANTHER" id="PTHR11226">
    <property type="entry name" value="UDP-GLUCOSE GLYCOPROTEIN:GLUCOSYLTRANSFERASE"/>
    <property type="match status" value="1"/>
</dbReference>
<dbReference type="AlphaFoldDB" id="A0A150G8W7"/>
<dbReference type="GO" id="GO:0051082">
    <property type="term" value="F:unfolded protein binding"/>
    <property type="evidence" value="ECO:0007669"/>
    <property type="project" value="TreeGrafter"/>
</dbReference>
<dbReference type="EMBL" id="LSYV01000046">
    <property type="protein sequence ID" value="KXZ46287.1"/>
    <property type="molecule type" value="Genomic_DNA"/>
</dbReference>
<dbReference type="GO" id="GO:0005783">
    <property type="term" value="C:endoplasmic reticulum"/>
    <property type="evidence" value="ECO:0007669"/>
    <property type="project" value="TreeGrafter"/>
</dbReference>
<proteinExistence type="predicted"/>
<dbReference type="GO" id="GO:0018279">
    <property type="term" value="P:protein N-linked glycosylation via asparagine"/>
    <property type="evidence" value="ECO:0007669"/>
    <property type="project" value="TreeGrafter"/>
</dbReference>
<reference evidence="3" key="1">
    <citation type="journal article" date="2016" name="Nat. Commun.">
        <title>The Gonium pectorale genome demonstrates co-option of cell cycle regulation during the evolution of multicellularity.</title>
        <authorList>
            <person name="Hanschen E.R."/>
            <person name="Marriage T.N."/>
            <person name="Ferris P.J."/>
            <person name="Hamaji T."/>
            <person name="Toyoda A."/>
            <person name="Fujiyama A."/>
            <person name="Neme R."/>
            <person name="Noguchi H."/>
            <person name="Minakuchi Y."/>
            <person name="Suzuki M."/>
            <person name="Kawai-Toyooka H."/>
            <person name="Smith D.R."/>
            <person name="Sparks H."/>
            <person name="Anderson J."/>
            <person name="Bakaric R."/>
            <person name="Luria V."/>
            <person name="Karger A."/>
            <person name="Kirschner M.W."/>
            <person name="Durand P.M."/>
            <person name="Michod R.E."/>
            <person name="Nozaki H."/>
            <person name="Olson B.J."/>
        </authorList>
    </citation>
    <scope>NUCLEOTIDE SEQUENCE [LARGE SCALE GENOMIC DNA]</scope>
    <source>
        <strain evidence="3">NIES-2863</strain>
    </source>
</reference>
<evidence type="ECO:0000313" key="3">
    <source>
        <dbReference type="Proteomes" id="UP000075714"/>
    </source>
</evidence>
<feature type="domain" description="UGGT thioredoxin-like" evidence="1">
    <location>
        <begin position="4"/>
        <end position="185"/>
    </location>
</feature>
<protein>
    <recommendedName>
        <fullName evidence="1">UGGT thioredoxin-like domain-containing protein</fullName>
    </recommendedName>
</protein>
<dbReference type="PANTHER" id="PTHR11226:SF0">
    <property type="entry name" value="UDP-GLUCOSE:GLYCOPROTEIN GLUCOSYLTRANSFERASE"/>
    <property type="match status" value="1"/>
</dbReference>
<dbReference type="GO" id="GO:0036503">
    <property type="term" value="P:ERAD pathway"/>
    <property type="evidence" value="ECO:0007669"/>
    <property type="project" value="TreeGrafter"/>
</dbReference>
<name>A0A150G8W7_GONPE</name>
<accession>A0A150G8W7</accession>
<gene>
    <name evidence="2" type="ORF">GPECTOR_45g157</name>
</gene>